<protein>
    <submittedName>
        <fullName evidence="2">Serine/arginine repetitive matrix protein 2-like</fullName>
    </submittedName>
</protein>
<organism evidence="2 3">
    <name type="scientific">Gossypium australe</name>
    <dbReference type="NCBI Taxonomy" id="47621"/>
    <lineage>
        <taxon>Eukaryota</taxon>
        <taxon>Viridiplantae</taxon>
        <taxon>Streptophyta</taxon>
        <taxon>Embryophyta</taxon>
        <taxon>Tracheophyta</taxon>
        <taxon>Spermatophyta</taxon>
        <taxon>Magnoliopsida</taxon>
        <taxon>eudicotyledons</taxon>
        <taxon>Gunneridae</taxon>
        <taxon>Pentapetalae</taxon>
        <taxon>rosids</taxon>
        <taxon>malvids</taxon>
        <taxon>Malvales</taxon>
        <taxon>Malvaceae</taxon>
        <taxon>Malvoideae</taxon>
        <taxon>Gossypium</taxon>
    </lineage>
</organism>
<gene>
    <name evidence="2" type="ORF">EPI10_020800</name>
</gene>
<sequence>MFTFWHKSRKDWRLYQAAYFHWGEGVLVSKEDSKVSVNDGQESKRKRFLNFGNAEGLSPNKRSDAEEANKLERASELEDHSISPKPK</sequence>
<comment type="caution">
    <text evidence="2">The sequence shown here is derived from an EMBL/GenBank/DDBJ whole genome shotgun (WGS) entry which is preliminary data.</text>
</comment>
<accession>A0A5B6WH18</accession>
<feature type="region of interest" description="Disordered" evidence="1">
    <location>
        <begin position="48"/>
        <end position="87"/>
    </location>
</feature>
<reference evidence="3" key="1">
    <citation type="journal article" date="2019" name="Plant Biotechnol. J.">
        <title>Genome sequencing of the Australian wild diploid species Gossypium australe highlights disease resistance and delayed gland morphogenesis.</title>
        <authorList>
            <person name="Cai Y."/>
            <person name="Cai X."/>
            <person name="Wang Q."/>
            <person name="Wang P."/>
            <person name="Zhang Y."/>
            <person name="Cai C."/>
            <person name="Xu Y."/>
            <person name="Wang K."/>
            <person name="Zhou Z."/>
            <person name="Wang C."/>
            <person name="Geng S."/>
            <person name="Li B."/>
            <person name="Dong Q."/>
            <person name="Hou Y."/>
            <person name="Wang H."/>
            <person name="Ai P."/>
            <person name="Liu Z."/>
            <person name="Yi F."/>
            <person name="Sun M."/>
            <person name="An G."/>
            <person name="Cheng J."/>
            <person name="Zhang Y."/>
            <person name="Shi Q."/>
            <person name="Xie Y."/>
            <person name="Shi X."/>
            <person name="Chang Y."/>
            <person name="Huang F."/>
            <person name="Chen Y."/>
            <person name="Hong S."/>
            <person name="Mi L."/>
            <person name="Sun Q."/>
            <person name="Zhang L."/>
            <person name="Zhou B."/>
            <person name="Peng R."/>
            <person name="Zhang X."/>
            <person name="Liu F."/>
        </authorList>
    </citation>
    <scope>NUCLEOTIDE SEQUENCE [LARGE SCALE GENOMIC DNA]</scope>
    <source>
        <strain evidence="3">cv. PA1801</strain>
    </source>
</reference>
<evidence type="ECO:0000313" key="2">
    <source>
        <dbReference type="EMBL" id="KAA3480365.1"/>
    </source>
</evidence>
<dbReference type="EMBL" id="SMMG02000003">
    <property type="protein sequence ID" value="KAA3480365.1"/>
    <property type="molecule type" value="Genomic_DNA"/>
</dbReference>
<keyword evidence="3" id="KW-1185">Reference proteome</keyword>
<dbReference type="AlphaFoldDB" id="A0A5B6WH18"/>
<name>A0A5B6WH18_9ROSI</name>
<proteinExistence type="predicted"/>
<feature type="compositionally biased region" description="Basic and acidic residues" evidence="1">
    <location>
        <begin position="61"/>
        <end position="87"/>
    </location>
</feature>
<dbReference type="Proteomes" id="UP000325315">
    <property type="component" value="Unassembled WGS sequence"/>
</dbReference>
<dbReference type="OrthoDB" id="10571912at2759"/>
<evidence type="ECO:0000313" key="3">
    <source>
        <dbReference type="Proteomes" id="UP000325315"/>
    </source>
</evidence>
<evidence type="ECO:0000256" key="1">
    <source>
        <dbReference type="SAM" id="MobiDB-lite"/>
    </source>
</evidence>